<keyword evidence="3" id="KW-1185">Reference proteome</keyword>
<feature type="region of interest" description="Disordered" evidence="1">
    <location>
        <begin position="134"/>
        <end position="153"/>
    </location>
</feature>
<dbReference type="RefSeq" id="WP_343817081.1">
    <property type="nucleotide sequence ID" value="NZ_BAAAFA010000005.1"/>
</dbReference>
<evidence type="ECO:0000313" key="2">
    <source>
        <dbReference type="EMBL" id="GAA0817083.1"/>
    </source>
</evidence>
<sequence length="153" mass="17440">MQNETTIPDYLSEDFFLYLENMESLTDPENPDLLSNYLKVLASQLSQDSSIFTGLIDQLAMAINPSIRINSKELAKLDLNQEPNWSDVKPFVGVHANARATITELMNHSEQALKTAVLLNHFYNSYDATPLASLKDEDESEYDTYSDDYDEQY</sequence>
<feature type="compositionally biased region" description="Acidic residues" evidence="1">
    <location>
        <begin position="136"/>
        <end position="153"/>
    </location>
</feature>
<comment type="caution">
    <text evidence="2">The sequence shown here is derived from an EMBL/GenBank/DDBJ whole genome shotgun (WGS) entry which is preliminary data.</text>
</comment>
<proteinExistence type="predicted"/>
<gene>
    <name evidence="2" type="ORF">GCM10009111_17830</name>
</gene>
<evidence type="ECO:0000313" key="3">
    <source>
        <dbReference type="Proteomes" id="UP001500021"/>
    </source>
</evidence>
<evidence type="ECO:0000256" key="1">
    <source>
        <dbReference type="SAM" id="MobiDB-lite"/>
    </source>
</evidence>
<dbReference type="EMBL" id="BAAAFA010000005">
    <property type="protein sequence ID" value="GAA0817083.1"/>
    <property type="molecule type" value="Genomic_DNA"/>
</dbReference>
<reference evidence="3" key="1">
    <citation type="journal article" date="2019" name="Int. J. Syst. Evol. Microbiol.">
        <title>The Global Catalogue of Microorganisms (GCM) 10K type strain sequencing project: providing services to taxonomists for standard genome sequencing and annotation.</title>
        <authorList>
            <consortium name="The Broad Institute Genomics Platform"/>
            <consortium name="The Broad Institute Genome Sequencing Center for Infectious Disease"/>
            <person name="Wu L."/>
            <person name="Ma J."/>
        </authorList>
    </citation>
    <scope>NUCLEOTIDE SEQUENCE [LARGE SCALE GENOMIC DNA]</scope>
    <source>
        <strain evidence="3">JCM 15608</strain>
    </source>
</reference>
<accession>A0ABP3WG58</accession>
<name>A0ABP3WG58_9GAMM</name>
<organism evidence="2 3">
    <name type="scientific">Colwellia asteriadis</name>
    <dbReference type="NCBI Taxonomy" id="517723"/>
    <lineage>
        <taxon>Bacteria</taxon>
        <taxon>Pseudomonadati</taxon>
        <taxon>Pseudomonadota</taxon>
        <taxon>Gammaproteobacteria</taxon>
        <taxon>Alteromonadales</taxon>
        <taxon>Colwelliaceae</taxon>
        <taxon>Colwellia</taxon>
    </lineage>
</organism>
<protein>
    <submittedName>
        <fullName evidence="2">Uncharacterized protein</fullName>
    </submittedName>
</protein>
<dbReference type="Proteomes" id="UP001500021">
    <property type="component" value="Unassembled WGS sequence"/>
</dbReference>